<sequence>MFFSVAIISSLYLLLITLLMNSSFAINTLTGGYGLSYKIQILMSLIQGMWTSTSLSGLVLLFLIAVLTGANLSLLFEKIRILKKFDKLQIVVGGNSLLGIAGSGCIACGLPILSLLGLSGSLVYLPFRGAEISYLSFAFLSISLFVLIKGRNKLCAINYKNKLKR</sequence>
<protein>
    <submittedName>
        <fullName evidence="2">Uncharacterized protein</fullName>
    </submittedName>
</protein>
<name>A0A1F5FPY1_9BACT</name>
<proteinExistence type="predicted"/>
<feature type="transmembrane region" description="Helical" evidence="1">
    <location>
        <begin position="97"/>
        <end position="120"/>
    </location>
</feature>
<organism evidence="2 3">
    <name type="scientific">Candidatus Collierbacteria bacterium RIFOXYD1_FULL_40_9</name>
    <dbReference type="NCBI Taxonomy" id="1817731"/>
    <lineage>
        <taxon>Bacteria</taxon>
        <taxon>Candidatus Collieribacteriota</taxon>
    </lineage>
</organism>
<evidence type="ECO:0000256" key="1">
    <source>
        <dbReference type="SAM" id="Phobius"/>
    </source>
</evidence>
<dbReference type="EMBL" id="MFAQ01000041">
    <property type="protein sequence ID" value="OGD81602.1"/>
    <property type="molecule type" value="Genomic_DNA"/>
</dbReference>
<gene>
    <name evidence="2" type="ORF">A2572_04460</name>
</gene>
<keyword evidence="1" id="KW-1133">Transmembrane helix</keyword>
<keyword evidence="1" id="KW-0472">Membrane</keyword>
<keyword evidence="1" id="KW-0812">Transmembrane</keyword>
<dbReference type="AlphaFoldDB" id="A0A1F5FPY1"/>
<dbReference type="Proteomes" id="UP000179237">
    <property type="component" value="Unassembled WGS sequence"/>
</dbReference>
<feature type="transmembrane region" description="Helical" evidence="1">
    <location>
        <begin position="132"/>
        <end position="150"/>
    </location>
</feature>
<reference evidence="2 3" key="1">
    <citation type="journal article" date="2016" name="Nat. Commun.">
        <title>Thousands of microbial genomes shed light on interconnected biogeochemical processes in an aquifer system.</title>
        <authorList>
            <person name="Anantharaman K."/>
            <person name="Brown C.T."/>
            <person name="Hug L.A."/>
            <person name="Sharon I."/>
            <person name="Castelle C.J."/>
            <person name="Probst A.J."/>
            <person name="Thomas B.C."/>
            <person name="Singh A."/>
            <person name="Wilkins M.J."/>
            <person name="Karaoz U."/>
            <person name="Brodie E.L."/>
            <person name="Williams K.H."/>
            <person name="Hubbard S.S."/>
            <person name="Banfield J.F."/>
        </authorList>
    </citation>
    <scope>NUCLEOTIDE SEQUENCE [LARGE SCALE GENOMIC DNA]</scope>
</reference>
<evidence type="ECO:0000313" key="2">
    <source>
        <dbReference type="EMBL" id="OGD81602.1"/>
    </source>
</evidence>
<accession>A0A1F5FPY1</accession>
<evidence type="ECO:0000313" key="3">
    <source>
        <dbReference type="Proteomes" id="UP000179237"/>
    </source>
</evidence>
<feature type="transmembrane region" description="Helical" evidence="1">
    <location>
        <begin position="49"/>
        <end position="76"/>
    </location>
</feature>
<comment type="caution">
    <text evidence="2">The sequence shown here is derived from an EMBL/GenBank/DDBJ whole genome shotgun (WGS) entry which is preliminary data.</text>
</comment>